<dbReference type="Gene3D" id="6.20.260.10">
    <property type="entry name" value="Adenylylsulphate reductase, beta subunit, C-terminal domain"/>
    <property type="match status" value="1"/>
</dbReference>
<dbReference type="AlphaFoldDB" id="A0A1G6EGV4"/>
<evidence type="ECO:0000256" key="4">
    <source>
        <dbReference type="ARBA" id="ARBA00023014"/>
    </source>
</evidence>
<dbReference type="InterPro" id="IPR017896">
    <property type="entry name" value="4Fe4S_Fe-S-bd"/>
</dbReference>
<keyword evidence="4" id="KW-0411">Iron-sulfur</keyword>
<organism evidence="6 7">
    <name type="scientific">Desulfonatronum thiosulfatophilum</name>
    <dbReference type="NCBI Taxonomy" id="617002"/>
    <lineage>
        <taxon>Bacteria</taxon>
        <taxon>Pseudomonadati</taxon>
        <taxon>Thermodesulfobacteriota</taxon>
        <taxon>Desulfovibrionia</taxon>
        <taxon>Desulfovibrionales</taxon>
        <taxon>Desulfonatronaceae</taxon>
        <taxon>Desulfonatronum</taxon>
    </lineage>
</organism>
<keyword evidence="7" id="KW-1185">Reference proteome</keyword>
<gene>
    <name evidence="6" type="ORF">SAMN05660653_02826</name>
</gene>
<dbReference type="InterPro" id="IPR011802">
    <property type="entry name" value="AprB"/>
</dbReference>
<keyword evidence="2" id="KW-0479">Metal-binding</keyword>
<dbReference type="Pfam" id="PF12838">
    <property type="entry name" value="Fer4_7"/>
    <property type="match status" value="1"/>
</dbReference>
<evidence type="ECO:0000313" key="6">
    <source>
        <dbReference type="EMBL" id="SDB56560.1"/>
    </source>
</evidence>
<dbReference type="InterPro" id="IPR017900">
    <property type="entry name" value="4Fe4S_Fe_S_CS"/>
</dbReference>
<keyword evidence="3" id="KW-0408">Iron</keyword>
<dbReference type="SUPFAM" id="SSF54862">
    <property type="entry name" value="4Fe-4S ferredoxins"/>
    <property type="match status" value="1"/>
</dbReference>
<keyword evidence="1" id="KW-0004">4Fe-4S</keyword>
<dbReference type="PANTHER" id="PTHR43687">
    <property type="entry name" value="ADENYLYLSULFATE REDUCTASE, BETA SUBUNIT"/>
    <property type="match status" value="1"/>
</dbReference>
<dbReference type="InterPro" id="IPR022738">
    <property type="entry name" value="AprB_C"/>
</dbReference>
<evidence type="ECO:0000256" key="1">
    <source>
        <dbReference type="ARBA" id="ARBA00022485"/>
    </source>
</evidence>
<evidence type="ECO:0000256" key="3">
    <source>
        <dbReference type="ARBA" id="ARBA00023004"/>
    </source>
</evidence>
<dbReference type="NCBIfam" id="TIGR02060">
    <property type="entry name" value="aprB"/>
    <property type="match status" value="1"/>
</dbReference>
<dbReference type="PROSITE" id="PS51379">
    <property type="entry name" value="4FE4S_FER_2"/>
    <property type="match status" value="2"/>
</dbReference>
<proteinExistence type="predicted"/>
<feature type="domain" description="4Fe-4S ferredoxin-type" evidence="5">
    <location>
        <begin position="1"/>
        <end position="35"/>
    </location>
</feature>
<dbReference type="EMBL" id="FMXO01000018">
    <property type="protein sequence ID" value="SDB56560.1"/>
    <property type="molecule type" value="Genomic_DNA"/>
</dbReference>
<dbReference type="RefSeq" id="WP_092123190.1">
    <property type="nucleotide sequence ID" value="NZ_FMXO01000018.1"/>
</dbReference>
<dbReference type="InterPro" id="IPR050572">
    <property type="entry name" value="Fe-S_Ferredoxin"/>
</dbReference>
<evidence type="ECO:0000313" key="7">
    <source>
        <dbReference type="Proteomes" id="UP000198771"/>
    </source>
</evidence>
<reference evidence="6 7" key="1">
    <citation type="submission" date="2016-10" db="EMBL/GenBank/DDBJ databases">
        <authorList>
            <person name="de Groot N.N."/>
        </authorList>
    </citation>
    <scope>NUCLEOTIDE SEQUENCE [LARGE SCALE GENOMIC DNA]</scope>
    <source>
        <strain evidence="6 7">ASO4-2</strain>
    </source>
</reference>
<dbReference type="STRING" id="617002.SAMN05660653_02826"/>
<sequence length="170" mass="19127">MPTFVNPDKCDGCKGGEKTACMYICPNDLMILDAQEMKAFNQEPDACWECYSCVKICPQGAIEARPYADFAPMGGTSIPLRSGDAIMWTIKFRNGNIKRFKFPIRTTAEGSIKPYEGKPEPGDLENELLFTESELKKPLEILEGKGKKFEFQQSDYTQCWLEPTCEGGNR</sequence>
<feature type="domain" description="4Fe-4S ferredoxin-type" evidence="5">
    <location>
        <begin position="38"/>
        <end position="67"/>
    </location>
</feature>
<evidence type="ECO:0000256" key="2">
    <source>
        <dbReference type="ARBA" id="ARBA00022723"/>
    </source>
</evidence>
<dbReference type="InterPro" id="IPR038465">
    <property type="entry name" value="APS_reduc_Bsu_C_sf"/>
</dbReference>
<protein>
    <submittedName>
        <fullName evidence="6">Dissimilatory adenylylsulfate reductase beta subunit</fullName>
    </submittedName>
</protein>
<dbReference type="GO" id="GO:0046872">
    <property type="term" value="F:metal ion binding"/>
    <property type="evidence" value="ECO:0007669"/>
    <property type="project" value="UniProtKB-KW"/>
</dbReference>
<dbReference type="Gene3D" id="3.30.70.20">
    <property type="match status" value="1"/>
</dbReference>
<dbReference type="PANTHER" id="PTHR43687:SF1">
    <property type="entry name" value="FERREDOXIN III"/>
    <property type="match status" value="1"/>
</dbReference>
<dbReference type="OrthoDB" id="9800445at2"/>
<name>A0A1G6EGV4_9BACT</name>
<accession>A0A1G6EGV4</accession>
<dbReference type="PROSITE" id="PS00198">
    <property type="entry name" value="4FE4S_FER_1"/>
    <property type="match status" value="1"/>
</dbReference>
<evidence type="ECO:0000259" key="5">
    <source>
        <dbReference type="PROSITE" id="PS51379"/>
    </source>
</evidence>
<dbReference type="GO" id="GO:0051539">
    <property type="term" value="F:4 iron, 4 sulfur cluster binding"/>
    <property type="evidence" value="ECO:0007669"/>
    <property type="project" value="UniProtKB-KW"/>
</dbReference>
<dbReference type="Pfam" id="PF12139">
    <property type="entry name" value="APS-reductase_C"/>
    <property type="match status" value="1"/>
</dbReference>
<dbReference type="Proteomes" id="UP000198771">
    <property type="component" value="Unassembled WGS sequence"/>
</dbReference>